<protein>
    <recommendedName>
        <fullName evidence="2">Heterokaryon incompatibility domain-containing protein</fullName>
    </recommendedName>
</protein>
<dbReference type="Pfam" id="PF06985">
    <property type="entry name" value="HET"/>
    <property type="match status" value="1"/>
</dbReference>
<evidence type="ECO:0000313" key="3">
    <source>
        <dbReference type="EMBL" id="CAH0058620.1"/>
    </source>
</evidence>
<dbReference type="AlphaFoldDB" id="A0A9N9ZL36"/>
<sequence>MAPEPIPNTERMAHPSPQASSLKGATPARRRLKNLRRTRKRSTLYCKLDQDRHEFRLLTIHPRNTQPFSPHPEGSGISASLTTQSLDDPAEYFALSYVWESDQYHPRSYGDGTRRAGHLLVDSVRLEVSRNLWFAIEQIRQDENTVRIWVDAVCINQTDLDEKAWQISLMSRIYQQASQTLIWLGEGSSLTQLAMDFLGDLTRKKFHEEVKALEEYCQKHFTATPHILPPSIDDWSFCRVWTDKDSRLAKWDHLSSILSLPWWGRRWVIQEAFFSKKPVVILGKASVPMDKFAELATWHAQYLSVTRDVQVLVKELFRKCPFYYLLRQWKTYRRDISIHRAPLPVWLTLSRDFNQSILRDFIFGVLSLASARDQLNIQADYWGSDHMVFIRLFIHLIEIYGFRTFRFNLPSFESLGGLTLPSWCSGDKYGGFQNALSSSRSVSQNSEHFEVCGNTKQSIRFIYERTGDEVLFTRPGSPKSTLSSDILMAAKGFQFDEVIIVVPTGLSPKGGINGIRFNSLEEQLQDAVRSWQRRLRGIQVDPYRDTCGRLEAMFMALLGGRLGTLTKADCHAQFLQWIEPRASFSTRDGKRSNSLATRPDRGLFYAGIRPRCFNRSLLITAKGYVGLGPLDVEEGDIISIFHGVTVPLVLRKQTKAEYHSFIGETYVHGIMHGEEVAEHCREETEFIMI</sequence>
<dbReference type="InterPro" id="IPR010730">
    <property type="entry name" value="HET"/>
</dbReference>
<dbReference type="InterPro" id="IPR052895">
    <property type="entry name" value="HetReg/Transcr_Mod"/>
</dbReference>
<name>A0A9N9ZL36_9HYPO</name>
<dbReference type="EMBL" id="CABFOC020000091">
    <property type="protein sequence ID" value="CAH0058620.1"/>
    <property type="molecule type" value="Genomic_DNA"/>
</dbReference>
<evidence type="ECO:0000313" key="4">
    <source>
        <dbReference type="Proteomes" id="UP000775872"/>
    </source>
</evidence>
<dbReference type="Proteomes" id="UP000775872">
    <property type="component" value="Unassembled WGS sequence"/>
</dbReference>
<dbReference type="PANTHER" id="PTHR24148:SF64">
    <property type="entry name" value="HETEROKARYON INCOMPATIBILITY DOMAIN-CONTAINING PROTEIN"/>
    <property type="match status" value="1"/>
</dbReference>
<feature type="domain" description="Heterokaryon incompatibility" evidence="2">
    <location>
        <begin position="92"/>
        <end position="271"/>
    </location>
</feature>
<feature type="region of interest" description="Disordered" evidence="1">
    <location>
        <begin position="1"/>
        <end position="36"/>
    </location>
</feature>
<dbReference type="PANTHER" id="PTHR24148">
    <property type="entry name" value="ANKYRIN REPEAT DOMAIN-CONTAINING PROTEIN 39 HOMOLOG-RELATED"/>
    <property type="match status" value="1"/>
</dbReference>
<accession>A0A9N9ZL36</accession>
<dbReference type="OrthoDB" id="3477286at2759"/>
<dbReference type="Pfam" id="PF26639">
    <property type="entry name" value="Het-6_barrel"/>
    <property type="match status" value="1"/>
</dbReference>
<reference evidence="3" key="1">
    <citation type="submission" date="2021-10" db="EMBL/GenBank/DDBJ databases">
        <authorList>
            <person name="Piombo E."/>
        </authorList>
    </citation>
    <scope>NUCLEOTIDE SEQUENCE</scope>
</reference>
<proteinExistence type="predicted"/>
<comment type="caution">
    <text evidence="3">The sequence shown here is derived from an EMBL/GenBank/DDBJ whole genome shotgun (WGS) entry which is preliminary data.</text>
</comment>
<organism evidence="3 4">
    <name type="scientific">Clonostachys solani</name>
    <dbReference type="NCBI Taxonomy" id="160281"/>
    <lineage>
        <taxon>Eukaryota</taxon>
        <taxon>Fungi</taxon>
        <taxon>Dikarya</taxon>
        <taxon>Ascomycota</taxon>
        <taxon>Pezizomycotina</taxon>
        <taxon>Sordariomycetes</taxon>
        <taxon>Hypocreomycetidae</taxon>
        <taxon>Hypocreales</taxon>
        <taxon>Bionectriaceae</taxon>
        <taxon>Clonostachys</taxon>
    </lineage>
</organism>
<evidence type="ECO:0000259" key="2">
    <source>
        <dbReference type="Pfam" id="PF06985"/>
    </source>
</evidence>
<evidence type="ECO:0000256" key="1">
    <source>
        <dbReference type="SAM" id="MobiDB-lite"/>
    </source>
</evidence>
<keyword evidence="4" id="KW-1185">Reference proteome</keyword>
<gene>
    <name evidence="3" type="ORF">CSOL1703_00007642</name>
</gene>